<dbReference type="AlphaFoldDB" id="A0A2W5NTN8"/>
<accession>A0A2W5NTN8</accession>
<dbReference type="Gene3D" id="1.10.1200.10">
    <property type="entry name" value="ACP-like"/>
    <property type="match status" value="1"/>
</dbReference>
<sequence>MKTFTVEVAQVVQAYTVAPVTEESTFDELGLGDVERDAISLDLENLLGVHVCDKTARSWQSVGDVVRTVAARESIRGAMV</sequence>
<evidence type="ECO:0008006" key="3">
    <source>
        <dbReference type="Google" id="ProtNLM"/>
    </source>
</evidence>
<gene>
    <name evidence="1" type="ORF">DI555_06800</name>
</gene>
<comment type="caution">
    <text evidence="1">The sequence shown here is derived from an EMBL/GenBank/DDBJ whole genome shotgun (WGS) entry which is preliminary data.</text>
</comment>
<protein>
    <recommendedName>
        <fullName evidence="3">Acyl carrier protein</fullName>
    </recommendedName>
</protein>
<evidence type="ECO:0000313" key="1">
    <source>
        <dbReference type="EMBL" id="PZQ55728.1"/>
    </source>
</evidence>
<proteinExistence type="predicted"/>
<reference evidence="1 2" key="1">
    <citation type="submission" date="2017-08" db="EMBL/GenBank/DDBJ databases">
        <title>Infants hospitalized years apart are colonized by the same room-sourced microbial strains.</title>
        <authorList>
            <person name="Brooks B."/>
            <person name="Olm M.R."/>
            <person name="Firek B.A."/>
            <person name="Baker R."/>
            <person name="Thomas B.C."/>
            <person name="Morowitz M.J."/>
            <person name="Banfield J.F."/>
        </authorList>
    </citation>
    <scope>NUCLEOTIDE SEQUENCE [LARGE SCALE GENOMIC DNA]</scope>
    <source>
        <strain evidence="1">S2_005_002_R2_33</strain>
    </source>
</reference>
<dbReference type="InterPro" id="IPR036736">
    <property type="entry name" value="ACP-like_sf"/>
</dbReference>
<organism evidence="1 2">
    <name type="scientific">Novosphingobium pentaromativorans</name>
    <dbReference type="NCBI Taxonomy" id="205844"/>
    <lineage>
        <taxon>Bacteria</taxon>
        <taxon>Pseudomonadati</taxon>
        <taxon>Pseudomonadota</taxon>
        <taxon>Alphaproteobacteria</taxon>
        <taxon>Sphingomonadales</taxon>
        <taxon>Sphingomonadaceae</taxon>
        <taxon>Novosphingobium</taxon>
    </lineage>
</organism>
<evidence type="ECO:0000313" key="2">
    <source>
        <dbReference type="Proteomes" id="UP000249082"/>
    </source>
</evidence>
<dbReference type="Proteomes" id="UP000249082">
    <property type="component" value="Unassembled WGS sequence"/>
</dbReference>
<dbReference type="EMBL" id="QFPX01000005">
    <property type="protein sequence ID" value="PZQ55728.1"/>
    <property type="molecule type" value="Genomic_DNA"/>
</dbReference>
<name>A0A2W5NTN8_9SPHN</name>